<evidence type="ECO:0000256" key="5">
    <source>
        <dbReference type="ARBA" id="ARBA00022989"/>
    </source>
</evidence>
<dbReference type="GO" id="GO:0016020">
    <property type="term" value="C:membrane"/>
    <property type="evidence" value="ECO:0007669"/>
    <property type="project" value="InterPro"/>
</dbReference>
<dbReference type="InterPro" id="IPR018490">
    <property type="entry name" value="cNMP-bd_dom_sf"/>
</dbReference>
<feature type="compositionally biased region" description="Basic residues" evidence="10">
    <location>
        <begin position="34"/>
        <end position="49"/>
    </location>
</feature>
<dbReference type="SMART" id="SM00100">
    <property type="entry name" value="cNMP"/>
    <property type="match status" value="2"/>
</dbReference>
<dbReference type="InterPro" id="IPR000595">
    <property type="entry name" value="cNMP-bd_dom"/>
</dbReference>
<name>A0A0E0HRU4_ORYNI</name>
<keyword evidence="4 11" id="KW-0812">Transmembrane</keyword>
<evidence type="ECO:0000256" key="3">
    <source>
        <dbReference type="ARBA" id="ARBA00022448"/>
    </source>
</evidence>
<evidence type="ECO:0000313" key="13">
    <source>
        <dbReference type="EnsemblPlants" id="ONIVA06G20280.1"/>
    </source>
</evidence>
<comment type="subcellular location">
    <subcellularLocation>
        <location evidence="1">Endomembrane system</location>
        <topology evidence="1">Multi-pass membrane protein</topology>
    </subcellularLocation>
</comment>
<dbReference type="Gene3D" id="1.10.287.630">
    <property type="entry name" value="Helix hairpin bin"/>
    <property type="match status" value="2"/>
</dbReference>
<dbReference type="Proteomes" id="UP000006591">
    <property type="component" value="Chromosome 6"/>
</dbReference>
<dbReference type="InterPro" id="IPR005821">
    <property type="entry name" value="Ion_trans_dom"/>
</dbReference>
<proteinExistence type="inferred from homology"/>
<dbReference type="PANTHER" id="PTHR45651">
    <property type="entry name" value="CYCLIC NUCLEOTIDE-GATED ION CHANNEL 15-RELATED-RELATED"/>
    <property type="match status" value="1"/>
</dbReference>
<feature type="domain" description="Cyclic nucleotide-binding" evidence="12">
    <location>
        <begin position="1072"/>
        <end position="1156"/>
    </location>
</feature>
<dbReference type="Gramene" id="ONIVA06G20280.1">
    <property type="protein sequence ID" value="ONIVA06G20280.1"/>
    <property type="gene ID" value="ONIVA06G20280"/>
</dbReference>
<keyword evidence="6" id="KW-0406">Ion transport</keyword>
<feature type="transmembrane region" description="Helical" evidence="11">
    <location>
        <begin position="969"/>
        <end position="989"/>
    </location>
</feature>
<feature type="transmembrane region" description="Helical" evidence="11">
    <location>
        <begin position="322"/>
        <end position="346"/>
    </location>
</feature>
<evidence type="ECO:0000256" key="11">
    <source>
        <dbReference type="SAM" id="Phobius"/>
    </source>
</evidence>
<dbReference type="FunFam" id="2.60.120.10:FF:000024">
    <property type="entry name" value="Cyclic nucleotide-gated ion channel 1"/>
    <property type="match status" value="2"/>
</dbReference>
<dbReference type="PANTHER" id="PTHR45651:SF61">
    <property type="entry name" value="OS06G0527100 PROTEIN"/>
    <property type="match status" value="1"/>
</dbReference>
<comment type="similarity">
    <text evidence="2">Belongs to the cyclic nucleotide-gated cation channel (TC 1.A.1.5) family.</text>
</comment>
<dbReference type="SUPFAM" id="SSF51206">
    <property type="entry name" value="cAMP-binding domain-like"/>
    <property type="match status" value="2"/>
</dbReference>
<feature type="transmembrane region" description="Helical" evidence="11">
    <location>
        <begin position="843"/>
        <end position="861"/>
    </location>
</feature>
<reference evidence="13" key="1">
    <citation type="submission" date="2015-04" db="UniProtKB">
        <authorList>
            <consortium name="EnsemblPlants"/>
        </authorList>
    </citation>
    <scope>IDENTIFICATION</scope>
    <source>
        <strain evidence="13">SL10</strain>
    </source>
</reference>
<keyword evidence="5 11" id="KW-1133">Transmembrane helix</keyword>
<evidence type="ECO:0000313" key="14">
    <source>
        <dbReference type="Proteomes" id="UP000006591"/>
    </source>
</evidence>
<accession>A0A0E0HRU4</accession>
<dbReference type="Pfam" id="PF00520">
    <property type="entry name" value="Ion_trans"/>
    <property type="match status" value="1"/>
</dbReference>
<dbReference type="Gene3D" id="2.60.120.10">
    <property type="entry name" value="Jelly Rolls"/>
    <property type="match status" value="2"/>
</dbReference>
<evidence type="ECO:0000256" key="1">
    <source>
        <dbReference type="ARBA" id="ARBA00004127"/>
    </source>
</evidence>
<dbReference type="SUPFAM" id="SSF81324">
    <property type="entry name" value="Voltage-gated potassium channels"/>
    <property type="match status" value="2"/>
</dbReference>
<feature type="transmembrane region" description="Helical" evidence="11">
    <location>
        <begin position="445"/>
        <end position="465"/>
    </location>
</feature>
<evidence type="ECO:0000259" key="12">
    <source>
        <dbReference type="PROSITE" id="PS50042"/>
    </source>
</evidence>
<keyword evidence="7 11" id="KW-0472">Membrane</keyword>
<sequence>MPWSPTPPTPNRTNETKAPVFVLRFPSLPPPPPHYHHHHHQPPCGRRRLPGRDAEEDRIPPHPSVQSARTTSELTFGLVDFWKMMMGREEKYVRFEDWRSEQSVMSPRRHNALSSLKERTAGVFAFLGNLVHSETLKRSVLHERKLTTRTLHPQGPFLQSWNKIFVLSCIFAVSVDPLFFYIPVINDNNTCWYLDKKLEITASVLRFFTDIFYILHIIFQFRTGYIASSLTTFGRGVLVEDRYAIAKRYLSTYFLIDVFAVLPLPQVVILVVLPNLGGSEVTKAKNILMFIVICQYVPRLIRIRPLYLQITRSAGVITETPWAGAVLNLLIYLLASHVLGALWYLLSIERKDACWRDMCSNNSTVCNQAYLYCGDKENSILRTACLPIDSNDIDPNFGIYVPALNNVSQSTNFLAKLFYCVWWGLQNLSSLGQNLKTSTYAWENLFAVFVSISGLVLFALLIGNVQSAHLREEEMRVKSRDTDQWMSYRLLPENLKERIRRHEKYRWHQTSGVDEELLLMNLPKDLRRAIKRHLCLSLLMRVPMFENMDDQLLNALCDRLKPVLYTEGSCIIREEDPVNEMLFIMRGNLMSMTTNGGRTGFFNSDVLKGGDFCGEELLTWALDPTSVSSLPSSTRTVKTMSEVEAFALRAEDLKFVATQFRRLHSKQLQHTFKFYSQHWRTWAACFIQAAWHRYCRKKIEDSLREKEKRLQFAIVNDGATTLSFRAAIYASRFAGNMMRILRRNATRKARLKESVPARLLQKPAEPNFAAEEQFEDWRSKQSVMSLRRHNALSSLKERTAGIFAFLGNLVHSESLERSVLHEMKLTTGTLHPQGPFLQSWNKIFVLSCIFAVSVDPLFFYIPNKTTVSPNHKVCWGNYRDTMAWSLEHSGTCFPLNAKMPAGETCVTACLPINSNNIDPNFGIYVPALNNVSQSTDFLAKLFYCVCWGLQNLSSRGQNLKTSTYAWENLFALFVSISGLVLFALLIANVQTYLKSAHLREEEMRVKSRDTDQWMSYRLLPENLKERIRRHEKYRWHQTSGVDEELLLMNLPKDLRRAIKRHLCLSLLMRVPMFENMDDPLLDALCDRLKPVLYTEGSCIIREEDPVYEMLFIMRGNLMSMTTDGGITGFFKSDVLKGGDFCGEELLTWALDPTSVSRLPSSTRTVETMSEVEAFALTAEDLKFEKRLQFAIVNDGATTLSFRAAIYASRFTGNMMRILRRNATRKAWLQESVPARLLQKPAEPNFAAEEH</sequence>
<evidence type="ECO:0000256" key="6">
    <source>
        <dbReference type="ARBA" id="ARBA00023065"/>
    </source>
</evidence>
<evidence type="ECO:0000256" key="9">
    <source>
        <dbReference type="ARBA" id="ARBA00023303"/>
    </source>
</evidence>
<reference evidence="13" key="2">
    <citation type="submission" date="2018-04" db="EMBL/GenBank/DDBJ databases">
        <title>OnivRS2 (Oryza nivara Reference Sequence Version 2).</title>
        <authorList>
            <person name="Zhang J."/>
            <person name="Kudrna D."/>
            <person name="Lee S."/>
            <person name="Talag J."/>
            <person name="Rajasekar S."/>
            <person name="Welchert J."/>
            <person name="Hsing Y.-I."/>
            <person name="Wing R.A."/>
        </authorList>
    </citation>
    <scope>NUCLEOTIDE SEQUENCE [LARGE SCALE GENOMIC DNA]</scope>
    <source>
        <strain evidence="13">SL10</strain>
    </source>
</reference>
<dbReference type="CDD" id="cd00038">
    <property type="entry name" value="CAP_ED"/>
    <property type="match status" value="2"/>
</dbReference>
<keyword evidence="3" id="KW-0813">Transport</keyword>
<feature type="transmembrane region" description="Helical" evidence="11">
    <location>
        <begin position="164"/>
        <end position="184"/>
    </location>
</feature>
<feature type="compositionally biased region" description="Basic and acidic residues" evidence="10">
    <location>
        <begin position="50"/>
        <end position="60"/>
    </location>
</feature>
<dbReference type="Gene3D" id="1.10.287.70">
    <property type="match status" value="1"/>
</dbReference>
<dbReference type="InterPro" id="IPR014710">
    <property type="entry name" value="RmlC-like_jellyroll"/>
</dbReference>
<dbReference type="OMA" id="MMMGREE"/>
<keyword evidence="8" id="KW-1071">Ligand-gated ion channel</keyword>
<evidence type="ECO:0000256" key="10">
    <source>
        <dbReference type="SAM" id="MobiDB-lite"/>
    </source>
</evidence>
<dbReference type="GO" id="GO:0005216">
    <property type="term" value="F:monoatomic ion channel activity"/>
    <property type="evidence" value="ECO:0007669"/>
    <property type="project" value="InterPro"/>
</dbReference>
<evidence type="ECO:0000256" key="8">
    <source>
        <dbReference type="ARBA" id="ARBA00023286"/>
    </source>
</evidence>
<evidence type="ECO:0000256" key="7">
    <source>
        <dbReference type="ARBA" id="ARBA00023136"/>
    </source>
</evidence>
<protein>
    <recommendedName>
        <fullName evidence="12">Cyclic nucleotide-binding domain-containing protein</fullName>
    </recommendedName>
</protein>
<dbReference type="GO" id="GO:0012505">
    <property type="term" value="C:endomembrane system"/>
    <property type="evidence" value="ECO:0007669"/>
    <property type="project" value="UniProtKB-SubCell"/>
</dbReference>
<feature type="region of interest" description="Disordered" evidence="10">
    <location>
        <begin position="24"/>
        <end position="68"/>
    </location>
</feature>
<feature type="transmembrane region" description="Helical" evidence="11">
    <location>
        <begin position="252"/>
        <end position="272"/>
    </location>
</feature>
<evidence type="ECO:0000256" key="4">
    <source>
        <dbReference type="ARBA" id="ARBA00022692"/>
    </source>
</evidence>
<dbReference type="STRING" id="4536.A0A0E0HRU4"/>
<dbReference type="EnsemblPlants" id="ONIVA06G20280.1">
    <property type="protein sequence ID" value="ONIVA06G20280.1"/>
    <property type="gene ID" value="ONIVA06G20280"/>
</dbReference>
<keyword evidence="9" id="KW-0407">Ion channel</keyword>
<dbReference type="eggNOG" id="KOG0498">
    <property type="taxonomic scope" value="Eukaryota"/>
</dbReference>
<evidence type="ECO:0000256" key="2">
    <source>
        <dbReference type="ARBA" id="ARBA00010486"/>
    </source>
</evidence>
<dbReference type="AlphaFoldDB" id="A0A0E0HRU4"/>
<organism evidence="13">
    <name type="scientific">Oryza nivara</name>
    <name type="common">Indian wild rice</name>
    <name type="synonym">Oryza sativa f. spontanea</name>
    <dbReference type="NCBI Taxonomy" id="4536"/>
    <lineage>
        <taxon>Eukaryota</taxon>
        <taxon>Viridiplantae</taxon>
        <taxon>Streptophyta</taxon>
        <taxon>Embryophyta</taxon>
        <taxon>Tracheophyta</taxon>
        <taxon>Spermatophyta</taxon>
        <taxon>Magnoliopsida</taxon>
        <taxon>Liliopsida</taxon>
        <taxon>Poales</taxon>
        <taxon>Poaceae</taxon>
        <taxon>BOP clade</taxon>
        <taxon>Oryzoideae</taxon>
        <taxon>Oryzeae</taxon>
        <taxon>Oryzinae</taxon>
        <taxon>Oryza</taxon>
    </lineage>
</organism>
<dbReference type="PROSITE" id="PS50042">
    <property type="entry name" value="CNMP_BINDING_3"/>
    <property type="match status" value="2"/>
</dbReference>
<feature type="domain" description="Cyclic nucleotide-binding" evidence="12">
    <location>
        <begin position="544"/>
        <end position="628"/>
    </location>
</feature>
<keyword evidence="14" id="KW-1185">Reference proteome</keyword>